<dbReference type="Proteomes" id="UP000267464">
    <property type="component" value="Unassembled WGS sequence"/>
</dbReference>
<feature type="compositionally biased region" description="Basic residues" evidence="1">
    <location>
        <begin position="54"/>
        <end position="63"/>
    </location>
</feature>
<evidence type="ECO:0000313" key="3">
    <source>
        <dbReference type="Proteomes" id="UP000267464"/>
    </source>
</evidence>
<reference evidence="2 3" key="1">
    <citation type="submission" date="2018-08" db="EMBL/GenBank/DDBJ databases">
        <authorList>
            <person name="Khan S.A."/>
            <person name="Jeon C.O."/>
            <person name="Chun B.H."/>
            <person name="Jeong S.E."/>
        </authorList>
    </citation>
    <scope>NUCLEOTIDE SEQUENCE [LARGE SCALE GENOMIC DNA]</scope>
    <source>
        <strain evidence="2 3">S-16</strain>
    </source>
</reference>
<reference evidence="2 3" key="2">
    <citation type="submission" date="2018-12" db="EMBL/GenBank/DDBJ databases">
        <title>Rhizobacter gummiphilus sp. nov., a rubber-degrading bacterium isolated from the soil of a botanical garden in Japan.</title>
        <authorList>
            <person name="Shunsuke S.S."/>
        </authorList>
    </citation>
    <scope>NUCLEOTIDE SEQUENCE [LARGE SCALE GENOMIC DNA]</scope>
    <source>
        <strain evidence="2 3">S-16</strain>
    </source>
</reference>
<protein>
    <submittedName>
        <fullName evidence="2">Uncharacterized protein</fullName>
    </submittedName>
</protein>
<evidence type="ECO:0000256" key="1">
    <source>
        <dbReference type="SAM" id="MobiDB-lite"/>
    </source>
</evidence>
<accession>A0A3N7HR29</accession>
<comment type="caution">
    <text evidence="2">The sequence shown here is derived from an EMBL/GenBank/DDBJ whole genome shotgun (WGS) entry which is preliminary data.</text>
</comment>
<sequence>MRALVLRAMRLTAEHAAAAGQRIALRKMQPALRAGQHLLLRWISRARRRGWGNHRTLAAHHPQHGQYDSDENDELEHVVNR</sequence>
<organism evidence="2 3">
    <name type="scientific">Piscinibacter terrae</name>
    <dbReference type="NCBI Taxonomy" id="2496871"/>
    <lineage>
        <taxon>Bacteria</taxon>
        <taxon>Pseudomonadati</taxon>
        <taxon>Pseudomonadota</taxon>
        <taxon>Betaproteobacteria</taxon>
        <taxon>Burkholderiales</taxon>
        <taxon>Sphaerotilaceae</taxon>
        <taxon>Piscinibacter</taxon>
    </lineage>
</organism>
<keyword evidence="3" id="KW-1185">Reference proteome</keyword>
<proteinExistence type="predicted"/>
<dbReference type="EMBL" id="QUSW01000005">
    <property type="protein sequence ID" value="RQP23241.1"/>
    <property type="molecule type" value="Genomic_DNA"/>
</dbReference>
<dbReference type="AlphaFoldDB" id="A0A3N7HR29"/>
<evidence type="ECO:0000313" key="2">
    <source>
        <dbReference type="EMBL" id="RQP23241.1"/>
    </source>
</evidence>
<gene>
    <name evidence="2" type="ORF">DZC73_19230</name>
</gene>
<feature type="region of interest" description="Disordered" evidence="1">
    <location>
        <begin position="54"/>
        <end position="81"/>
    </location>
</feature>
<name>A0A3N7HR29_9BURK</name>